<dbReference type="GO" id="GO:0003824">
    <property type="term" value="F:catalytic activity"/>
    <property type="evidence" value="ECO:0007669"/>
    <property type="project" value="InterPro"/>
</dbReference>
<name>A0A917FT78_9BACL</name>
<dbReference type="AlphaFoldDB" id="A0A917FT78"/>
<comment type="caution">
    <text evidence="1">The sequence shown here is derived from an EMBL/GenBank/DDBJ whole genome shotgun (WGS) entry which is preliminary data.</text>
</comment>
<sequence>MDQHDIFTGHYRLLQRNQAARQRLIMDPKAGLNEYFGSGTVPEGEFQVEIIPQEPDTITILLPSPIEEDTSDEALNAACRRIYDILFTDGVGGYLIPDDSLTWVLRDMRSNVLDRSQGE</sequence>
<evidence type="ECO:0000313" key="2">
    <source>
        <dbReference type="Proteomes" id="UP000637643"/>
    </source>
</evidence>
<gene>
    <name evidence="1" type="ORF">GCM10010912_50740</name>
</gene>
<dbReference type="RefSeq" id="WP_229696342.1">
    <property type="nucleotide sequence ID" value="NZ_BMKR01000029.1"/>
</dbReference>
<accession>A0A917FT78</accession>
<reference evidence="1" key="2">
    <citation type="submission" date="2020-09" db="EMBL/GenBank/DDBJ databases">
        <authorList>
            <person name="Sun Q."/>
            <person name="Zhou Y."/>
        </authorList>
    </citation>
    <scope>NUCLEOTIDE SEQUENCE</scope>
    <source>
        <strain evidence="1">CGMCC 1.16134</strain>
    </source>
</reference>
<keyword evidence="2" id="KW-1185">Reference proteome</keyword>
<dbReference type="EMBL" id="BMKR01000029">
    <property type="protein sequence ID" value="GGF99774.1"/>
    <property type="molecule type" value="Genomic_DNA"/>
</dbReference>
<reference evidence="1" key="1">
    <citation type="journal article" date="2014" name="Int. J. Syst. Evol. Microbiol.">
        <title>Complete genome sequence of Corynebacterium casei LMG S-19264T (=DSM 44701T), isolated from a smear-ripened cheese.</title>
        <authorList>
            <consortium name="US DOE Joint Genome Institute (JGI-PGF)"/>
            <person name="Walter F."/>
            <person name="Albersmeier A."/>
            <person name="Kalinowski J."/>
            <person name="Ruckert C."/>
        </authorList>
    </citation>
    <scope>NUCLEOTIDE SEQUENCE</scope>
    <source>
        <strain evidence="1">CGMCC 1.16134</strain>
    </source>
</reference>
<dbReference type="GO" id="GO:0046914">
    <property type="term" value="F:transition metal ion binding"/>
    <property type="evidence" value="ECO:0007669"/>
    <property type="project" value="InterPro"/>
</dbReference>
<dbReference type="SUPFAM" id="SSF56209">
    <property type="entry name" value="Nitrile hydratase alpha chain"/>
    <property type="match status" value="1"/>
</dbReference>
<organism evidence="1 2">
    <name type="scientific">Paenibacillus albidus</name>
    <dbReference type="NCBI Taxonomy" id="2041023"/>
    <lineage>
        <taxon>Bacteria</taxon>
        <taxon>Bacillati</taxon>
        <taxon>Bacillota</taxon>
        <taxon>Bacilli</taxon>
        <taxon>Bacillales</taxon>
        <taxon>Paenibacillaceae</taxon>
        <taxon>Paenibacillus</taxon>
    </lineage>
</organism>
<evidence type="ECO:0000313" key="1">
    <source>
        <dbReference type="EMBL" id="GGF99774.1"/>
    </source>
</evidence>
<protein>
    <submittedName>
        <fullName evidence="1">Uncharacterized protein</fullName>
    </submittedName>
</protein>
<dbReference type="InterPro" id="IPR036648">
    <property type="entry name" value="CN_Hdrase_a/SCN_Hdrase_g_sf"/>
</dbReference>
<dbReference type="Proteomes" id="UP000637643">
    <property type="component" value="Unassembled WGS sequence"/>
</dbReference>
<proteinExistence type="predicted"/>